<dbReference type="InterPro" id="IPR032675">
    <property type="entry name" value="LRR_dom_sf"/>
</dbReference>
<dbReference type="InterPro" id="IPR011993">
    <property type="entry name" value="PH-like_dom_sf"/>
</dbReference>
<dbReference type="InterPro" id="IPR001849">
    <property type="entry name" value="PH_domain"/>
</dbReference>
<evidence type="ECO:0000313" key="4">
    <source>
        <dbReference type="Proteomes" id="UP000054107"/>
    </source>
</evidence>
<dbReference type="CDD" id="cd00821">
    <property type="entry name" value="PH"/>
    <property type="match status" value="1"/>
</dbReference>
<dbReference type="Gene3D" id="2.30.29.30">
    <property type="entry name" value="Pleckstrin-homology domain (PH domain)/Phosphotyrosine-binding domain (PTB)"/>
    <property type="match status" value="1"/>
</dbReference>
<dbReference type="STRING" id="35722.A0A0B7NCC6"/>
<dbReference type="PANTHER" id="PTHR24113">
    <property type="entry name" value="RAN GTPASE-ACTIVATING PROTEIN 1"/>
    <property type="match status" value="1"/>
</dbReference>
<dbReference type="InterPro" id="IPR057334">
    <property type="entry name" value="PH_2nd_LRR"/>
</dbReference>
<gene>
    <name evidence="3" type="primary">PARPA_07011.1 scaffold 25188</name>
</gene>
<feature type="compositionally biased region" description="Low complexity" evidence="1">
    <location>
        <begin position="1"/>
        <end position="12"/>
    </location>
</feature>
<name>A0A0B7NCC6_9FUNG</name>
<dbReference type="SMART" id="SM00368">
    <property type="entry name" value="LRR_RI"/>
    <property type="match status" value="5"/>
</dbReference>
<dbReference type="GO" id="GO:0005096">
    <property type="term" value="F:GTPase activator activity"/>
    <property type="evidence" value="ECO:0007669"/>
    <property type="project" value="InterPro"/>
</dbReference>
<dbReference type="InterPro" id="IPR027038">
    <property type="entry name" value="RanGap"/>
</dbReference>
<dbReference type="Pfam" id="PF25353">
    <property type="entry name" value="PH_2nd_LRR"/>
    <property type="match status" value="1"/>
</dbReference>
<dbReference type="EMBL" id="LN728848">
    <property type="protein sequence ID" value="CEP12990.1"/>
    <property type="molecule type" value="Genomic_DNA"/>
</dbReference>
<keyword evidence="4" id="KW-1185">Reference proteome</keyword>
<dbReference type="GO" id="GO:0048471">
    <property type="term" value="C:perinuclear region of cytoplasm"/>
    <property type="evidence" value="ECO:0007669"/>
    <property type="project" value="TreeGrafter"/>
</dbReference>
<dbReference type="GO" id="GO:0005634">
    <property type="term" value="C:nucleus"/>
    <property type="evidence" value="ECO:0007669"/>
    <property type="project" value="TreeGrafter"/>
</dbReference>
<reference evidence="3 4" key="1">
    <citation type="submission" date="2014-09" db="EMBL/GenBank/DDBJ databases">
        <authorList>
            <person name="Ellenberger Sabrina"/>
        </authorList>
    </citation>
    <scope>NUCLEOTIDE SEQUENCE [LARGE SCALE GENOMIC DNA]</scope>
    <source>
        <strain evidence="3 4">CBS 412.66</strain>
    </source>
</reference>
<dbReference type="GO" id="GO:0006913">
    <property type="term" value="P:nucleocytoplasmic transport"/>
    <property type="evidence" value="ECO:0007669"/>
    <property type="project" value="TreeGrafter"/>
</dbReference>
<dbReference type="PROSITE" id="PS50003">
    <property type="entry name" value="PH_DOMAIN"/>
    <property type="match status" value="1"/>
</dbReference>
<dbReference type="SUPFAM" id="SSF52047">
    <property type="entry name" value="RNI-like"/>
    <property type="match status" value="2"/>
</dbReference>
<evidence type="ECO:0000313" key="3">
    <source>
        <dbReference type="EMBL" id="CEP12990.1"/>
    </source>
</evidence>
<dbReference type="Gene3D" id="3.80.10.10">
    <property type="entry name" value="Ribonuclease Inhibitor"/>
    <property type="match status" value="1"/>
</dbReference>
<dbReference type="PANTHER" id="PTHR24113:SF15">
    <property type="entry name" value="NACHT DOMAIN-CONTAINING PROTEIN"/>
    <property type="match status" value="1"/>
</dbReference>
<dbReference type="GO" id="GO:0031267">
    <property type="term" value="F:small GTPase binding"/>
    <property type="evidence" value="ECO:0007669"/>
    <property type="project" value="TreeGrafter"/>
</dbReference>
<sequence length="1338" mass="151049">MSSLSSSSSSASRGPIQSLGNTTSDHNGRHPLSPPPLPLQASSTHISNRFYSPMASPVSRNGPGFDYRNSYVTEEEVHASSVNSSASFTLRDLSLPPTPTAAIKQQQFPIFPPTEEMKLGLNKSLLALEASFKVIYAGDVVYRSDKKILNKAKRVHLVLTNNQLLLYKNSQKARSEINIFDHPGNSSITQDDASKLIDKERIFLNLCTVYAVQRLVMSVNTFRIEYFHPQSGQAMAHTLAADNEREARQWVQALRRAICVHHPRIESISSTERYAVLDRMAKQSELFSNTDDVQMYKVVFKEKRYKMMSGDQAKEVFLPVILAIGKFSFYFLPIPPLDDEYLKTVERDRFGLLSILSIRYDNVDDTVVVKVKQIAQNDRQLAFASTFCEDIIQHMYRSIESIVPGSGSNWYETVPDHIKHSRVVPYYIPLDPDDEITGHDDDQVHRFNLILRAYSAAMNMNKSRFNFTITGPLKTKTFTLLPPHEIGGTPATYEKYELLAILRTIQANNIFVEICLAQCPLNELETWQVKPNQGWTFVKDHPLNDTTVLSNEIYNILANLKLLRKLDLTDCLIGIRSSAEESLAHIKHSAISTIGAVMRSGKTQLSRICLGGNSMTEADLRTLVQGIREHKKSIKELYLSNCGLEKDLIEMVLCALFEKNPDQIVSLDLSCQKNRLCNTVLDAALVEKMIIKFKRLEILRMRGHNLLNANYNFMLESSRLRELDLGSSKINSDIIGRLCRWIQIPSSFSCIDTLHLGDCNLNGKNVYDILVSISQSGNRSMHLNLENNPIMKEVMHLPKLHSAILQGEGPTSISFAHIEWDDSTLREFIDCMRDNQTITHLNLSDISMRDTDEISEDTVRMFASLFERNTCLTRLELNFAHNRIARVPFSAFQPRSLVCNAIVRALPGLAHNSSLQHLDISNLYIGDAGAFALARVLKSNRSLQSIVLEDNNISIDGYRGLTKVIEEDSTQVINFPIPRKDQRSQLGYLVYRIEELIISENEAQFFLIHTGASDKKKMKKHELELIAQERKKCEHALQNFESVIRSLMIAVAKNMKEYQEQSFRNMKFQIQAQTAAQELAMAQVHLQCRPSVKKIINLSGVGVASTRTRYNSSGTTSVTSSADDIVLESLPRSPSRNMNTINSNGINDNSRSVFGSNYSIYSGVVSPSPYFSGNYNESMYKAPTIAKPHSYDQSNGNRVILSSHIRMHSPSSTSAEYTGNCYRQKDNFSFTKSSFHSFYSDPLHPSPHQQQQSRNQIDRSSFSGIDDPGFSEDFGYVNGFEQEGLIIVPHYLAHHQKHSAGTSFSSSTTADQHDYICSEEQISQRLQHGLYLPTDERD</sequence>
<organism evidence="3 4">
    <name type="scientific">Parasitella parasitica</name>
    <dbReference type="NCBI Taxonomy" id="35722"/>
    <lineage>
        <taxon>Eukaryota</taxon>
        <taxon>Fungi</taxon>
        <taxon>Fungi incertae sedis</taxon>
        <taxon>Mucoromycota</taxon>
        <taxon>Mucoromycotina</taxon>
        <taxon>Mucoromycetes</taxon>
        <taxon>Mucorales</taxon>
        <taxon>Mucorineae</taxon>
        <taxon>Mucoraceae</taxon>
        <taxon>Parasitella</taxon>
    </lineage>
</organism>
<dbReference type="Proteomes" id="UP000054107">
    <property type="component" value="Unassembled WGS sequence"/>
</dbReference>
<dbReference type="SUPFAM" id="SSF50729">
    <property type="entry name" value="PH domain-like"/>
    <property type="match status" value="1"/>
</dbReference>
<dbReference type="OrthoDB" id="120976at2759"/>
<dbReference type="SMART" id="SM00233">
    <property type="entry name" value="PH"/>
    <property type="match status" value="1"/>
</dbReference>
<evidence type="ECO:0000259" key="2">
    <source>
        <dbReference type="PROSITE" id="PS50003"/>
    </source>
</evidence>
<feature type="region of interest" description="Disordered" evidence="1">
    <location>
        <begin position="1240"/>
        <end position="1264"/>
    </location>
</feature>
<proteinExistence type="predicted"/>
<evidence type="ECO:0000256" key="1">
    <source>
        <dbReference type="SAM" id="MobiDB-lite"/>
    </source>
</evidence>
<feature type="domain" description="PH" evidence="2">
    <location>
        <begin position="133"/>
        <end position="259"/>
    </location>
</feature>
<dbReference type="Pfam" id="PF00169">
    <property type="entry name" value="PH"/>
    <property type="match status" value="1"/>
</dbReference>
<feature type="compositionally biased region" description="Polar residues" evidence="1">
    <location>
        <begin position="1254"/>
        <end position="1263"/>
    </location>
</feature>
<feature type="region of interest" description="Disordered" evidence="1">
    <location>
        <begin position="1"/>
        <end position="43"/>
    </location>
</feature>
<accession>A0A0B7NCC6</accession>
<dbReference type="GO" id="GO:0005829">
    <property type="term" value="C:cytosol"/>
    <property type="evidence" value="ECO:0007669"/>
    <property type="project" value="TreeGrafter"/>
</dbReference>
<protein>
    <recommendedName>
        <fullName evidence="2">PH domain-containing protein</fullName>
    </recommendedName>
</protein>